<reference evidence="1 2" key="1">
    <citation type="journal article" date="2019" name="Int. J. Syst. Evol. Microbiol.">
        <title>The Global Catalogue of Microorganisms (GCM) 10K type strain sequencing project: providing services to taxonomists for standard genome sequencing and annotation.</title>
        <authorList>
            <consortium name="The Broad Institute Genomics Platform"/>
            <consortium name="The Broad Institute Genome Sequencing Center for Infectious Disease"/>
            <person name="Wu L."/>
            <person name="Ma J."/>
        </authorList>
    </citation>
    <scope>NUCLEOTIDE SEQUENCE [LARGE SCALE GENOMIC DNA]</scope>
    <source>
        <strain evidence="1 2">JCM 13002</strain>
    </source>
</reference>
<comment type="caution">
    <text evidence="1">The sequence shown here is derived from an EMBL/GenBank/DDBJ whole genome shotgun (WGS) entry which is preliminary data.</text>
</comment>
<sequence length="173" mass="17463">MHVHQDGLTRILDGLDVGGRGDVLHKGRAGDVKVLIGEASVTTAGGVRTVTFPVTWTNLTQNAYGRVEPVLALDEPGLAAPTAPAGGQQATAVLERKDGSTWTALPLSTGTGGGHGPSAPFALAPGQSRTLTYRLKLTGYQKASVQLVGQALLDGSGSSAPTVGDTAGQLALG</sequence>
<keyword evidence="2" id="KW-1185">Reference proteome</keyword>
<name>A0ABN1TJV6_9ACTN</name>
<organism evidence="1 2">
    <name type="scientific">Kitasatospora arboriphila</name>
    <dbReference type="NCBI Taxonomy" id="258052"/>
    <lineage>
        <taxon>Bacteria</taxon>
        <taxon>Bacillati</taxon>
        <taxon>Actinomycetota</taxon>
        <taxon>Actinomycetes</taxon>
        <taxon>Kitasatosporales</taxon>
        <taxon>Streptomycetaceae</taxon>
        <taxon>Kitasatospora</taxon>
    </lineage>
</organism>
<proteinExistence type="predicted"/>
<evidence type="ECO:0000313" key="1">
    <source>
        <dbReference type="EMBL" id="GAA1088275.1"/>
    </source>
</evidence>
<evidence type="ECO:0000313" key="2">
    <source>
        <dbReference type="Proteomes" id="UP001499987"/>
    </source>
</evidence>
<dbReference type="RefSeq" id="WP_344624541.1">
    <property type="nucleotide sequence ID" value="NZ_BAAALD010000031.1"/>
</dbReference>
<dbReference type="Proteomes" id="UP001499987">
    <property type="component" value="Unassembled WGS sequence"/>
</dbReference>
<accession>A0ABN1TJV6</accession>
<dbReference type="EMBL" id="BAAALD010000031">
    <property type="protein sequence ID" value="GAA1088275.1"/>
    <property type="molecule type" value="Genomic_DNA"/>
</dbReference>
<protein>
    <submittedName>
        <fullName evidence="1">Uncharacterized protein</fullName>
    </submittedName>
</protein>
<gene>
    <name evidence="1" type="ORF">GCM10009663_34870</name>
</gene>